<gene>
    <name evidence="3" type="ORF">P8625_07410</name>
</gene>
<evidence type="ECO:0000313" key="4">
    <source>
        <dbReference type="Proteomes" id="UP001232001"/>
    </source>
</evidence>
<keyword evidence="2" id="KW-0732">Signal</keyword>
<dbReference type="Gene3D" id="1.10.287.700">
    <property type="entry name" value="Helix hairpin bin"/>
    <property type="match status" value="1"/>
</dbReference>
<keyword evidence="1" id="KW-0175">Coiled coil</keyword>
<accession>A0ABY8L6D9</accession>
<reference evidence="3 4" key="1">
    <citation type="submission" date="2023-04" db="EMBL/GenBank/DDBJ databases">
        <title>Tenacibaculum tangerinum sp. nov., isolated from sea tidal flat of South Korea.</title>
        <authorList>
            <person name="Lee S.H."/>
            <person name="Kim J.-J."/>
        </authorList>
    </citation>
    <scope>NUCLEOTIDE SEQUENCE [LARGE SCALE GENOMIC DNA]</scope>
    <source>
        <strain evidence="3 4">GRR-S3-23</strain>
    </source>
</reference>
<dbReference type="EMBL" id="CP122539">
    <property type="protein sequence ID" value="WGH76960.1"/>
    <property type="molecule type" value="Genomic_DNA"/>
</dbReference>
<feature type="signal peptide" evidence="2">
    <location>
        <begin position="1"/>
        <end position="17"/>
    </location>
</feature>
<feature type="coiled-coil region" evidence="1">
    <location>
        <begin position="24"/>
        <end position="66"/>
    </location>
</feature>
<proteinExistence type="predicted"/>
<sequence>MMKKVILSLFVVGALLATSCKNTKEDAKDAANDAIEAVDNAAEETKEAVQNAAEETKEAAQDMANSVESAIEGITIPEFEDPKVGEYLQSYTEHAKDYIEAKGDVVKNSELVKESAKLAEEAKEILANLDEEATKKFNSTMAAIQAKMAPAN</sequence>
<evidence type="ECO:0008006" key="5">
    <source>
        <dbReference type="Google" id="ProtNLM"/>
    </source>
</evidence>
<evidence type="ECO:0000256" key="1">
    <source>
        <dbReference type="SAM" id="Coils"/>
    </source>
</evidence>
<dbReference type="PROSITE" id="PS51257">
    <property type="entry name" value="PROKAR_LIPOPROTEIN"/>
    <property type="match status" value="1"/>
</dbReference>
<feature type="chain" id="PRO_5046920108" description="Lipoprotein" evidence="2">
    <location>
        <begin position="18"/>
        <end position="152"/>
    </location>
</feature>
<evidence type="ECO:0000313" key="3">
    <source>
        <dbReference type="EMBL" id="WGH76960.1"/>
    </source>
</evidence>
<protein>
    <recommendedName>
        <fullName evidence="5">Lipoprotein</fullName>
    </recommendedName>
</protein>
<evidence type="ECO:0000256" key="2">
    <source>
        <dbReference type="SAM" id="SignalP"/>
    </source>
</evidence>
<dbReference type="Proteomes" id="UP001232001">
    <property type="component" value="Chromosome"/>
</dbReference>
<dbReference type="RefSeq" id="WP_279652818.1">
    <property type="nucleotide sequence ID" value="NZ_CP122539.1"/>
</dbReference>
<organism evidence="3 4">
    <name type="scientific">Tenacibaculum tangerinum</name>
    <dbReference type="NCBI Taxonomy" id="3038772"/>
    <lineage>
        <taxon>Bacteria</taxon>
        <taxon>Pseudomonadati</taxon>
        <taxon>Bacteroidota</taxon>
        <taxon>Flavobacteriia</taxon>
        <taxon>Flavobacteriales</taxon>
        <taxon>Flavobacteriaceae</taxon>
        <taxon>Tenacibaculum</taxon>
    </lineage>
</organism>
<name>A0ABY8L6D9_9FLAO</name>
<keyword evidence="4" id="KW-1185">Reference proteome</keyword>